<dbReference type="PANTHER" id="PTHR42693">
    <property type="entry name" value="ARYLSULFATASE FAMILY MEMBER"/>
    <property type="match status" value="1"/>
</dbReference>
<dbReference type="SUPFAM" id="SSF53649">
    <property type="entry name" value="Alkaline phosphatase-like"/>
    <property type="match status" value="1"/>
</dbReference>
<dbReference type="EC" id="3.1.6.6" evidence="7"/>
<dbReference type="Gene3D" id="3.40.720.10">
    <property type="entry name" value="Alkaline Phosphatase, subunit A"/>
    <property type="match status" value="1"/>
</dbReference>
<evidence type="ECO:0000256" key="5">
    <source>
        <dbReference type="SAM" id="SignalP"/>
    </source>
</evidence>
<dbReference type="KEGG" id="ahel:Q31a_15580"/>
<dbReference type="GO" id="GO:0047753">
    <property type="term" value="F:choline-sulfatase activity"/>
    <property type="evidence" value="ECO:0007669"/>
    <property type="project" value="UniProtKB-EC"/>
</dbReference>
<gene>
    <name evidence="7" type="primary">betC_5</name>
    <name evidence="7" type="ORF">Q31a_15580</name>
</gene>
<feature type="chain" id="PRO_5021782194" evidence="5">
    <location>
        <begin position="29"/>
        <end position="500"/>
    </location>
</feature>
<dbReference type="AlphaFoldDB" id="A0A518G3X4"/>
<feature type="domain" description="Sulfatase N-terminal" evidence="6">
    <location>
        <begin position="33"/>
        <end position="378"/>
    </location>
</feature>
<dbReference type="InterPro" id="IPR024607">
    <property type="entry name" value="Sulfatase_CS"/>
</dbReference>
<keyword evidence="4" id="KW-0106">Calcium</keyword>
<keyword evidence="8" id="KW-1185">Reference proteome</keyword>
<keyword evidence="5" id="KW-0732">Signal</keyword>
<dbReference type="CDD" id="cd16034">
    <property type="entry name" value="sulfatase_like"/>
    <property type="match status" value="1"/>
</dbReference>
<feature type="signal peptide" evidence="5">
    <location>
        <begin position="1"/>
        <end position="28"/>
    </location>
</feature>
<sequence length="500" mass="55455" precursor="true">MCSRSALVLKVMMISLFLGMYGSMAGQAAQRHPNLLIIQTDEHNFRTLGCYRNLLPPEQAFVWGKEAIVETPHIDSLAKRGALCTSYYATSPVCTPSRAALLTGRYPQNTGSPSNDLPLNDDIITVAERLRQVGYRTGFAGKWHLDGPGKPQWEPDRQFGFTDNRYMFNRGHWKTLELTEDGPRVASQNAAGQPDYGVRGADATTFTTDWLTDRALEFIRASRDQPFCYMLSIPDPHGPNRVRAPYDQMFQASAFSPPATFDQSKDQTPAYVGPPSKQFNADQMALYFGMVKCIDDNVGRLLAALETEGMLENTVVVFTSDHGDLCGEHHRDNKGNPYEASARVPFLIAAPGKIQPGTVLDAAMAGIDFTPTILRLLGTHAAEAELDGVEGRDLSPLFTASTTNNTPQPSDYVILRRAGVAPGWVAVVTDRYKLVLSPQDDPWLFDLEQDPDELTNFLDSPQHRDVRMRLAQAMAAYGPAHQDSHLRHPKMLSDLELLQR</sequence>
<dbReference type="InterPro" id="IPR017850">
    <property type="entry name" value="Alkaline_phosphatase_core_sf"/>
</dbReference>
<evidence type="ECO:0000313" key="7">
    <source>
        <dbReference type="EMBL" id="QDV23260.1"/>
    </source>
</evidence>
<comment type="similarity">
    <text evidence="1">Belongs to the sulfatase family.</text>
</comment>
<name>A0A518G3X4_9BACT</name>
<proteinExistence type="inferred from homology"/>
<dbReference type="InterPro" id="IPR050738">
    <property type="entry name" value="Sulfatase"/>
</dbReference>
<accession>A0A518G3X4</accession>
<evidence type="ECO:0000256" key="3">
    <source>
        <dbReference type="ARBA" id="ARBA00022801"/>
    </source>
</evidence>
<dbReference type="PROSITE" id="PS00523">
    <property type="entry name" value="SULFATASE_1"/>
    <property type="match status" value="1"/>
</dbReference>
<organism evidence="7 8">
    <name type="scientific">Aureliella helgolandensis</name>
    <dbReference type="NCBI Taxonomy" id="2527968"/>
    <lineage>
        <taxon>Bacteria</taxon>
        <taxon>Pseudomonadati</taxon>
        <taxon>Planctomycetota</taxon>
        <taxon>Planctomycetia</taxon>
        <taxon>Pirellulales</taxon>
        <taxon>Pirellulaceae</taxon>
        <taxon>Aureliella</taxon>
    </lineage>
</organism>
<dbReference type="Pfam" id="PF00884">
    <property type="entry name" value="Sulfatase"/>
    <property type="match status" value="1"/>
</dbReference>
<evidence type="ECO:0000313" key="8">
    <source>
        <dbReference type="Proteomes" id="UP000318017"/>
    </source>
</evidence>
<keyword evidence="2" id="KW-0479">Metal-binding</keyword>
<dbReference type="PANTHER" id="PTHR42693:SF53">
    <property type="entry name" value="ENDO-4-O-SULFATASE"/>
    <property type="match status" value="1"/>
</dbReference>
<evidence type="ECO:0000256" key="4">
    <source>
        <dbReference type="ARBA" id="ARBA00022837"/>
    </source>
</evidence>
<evidence type="ECO:0000256" key="2">
    <source>
        <dbReference type="ARBA" id="ARBA00022723"/>
    </source>
</evidence>
<evidence type="ECO:0000256" key="1">
    <source>
        <dbReference type="ARBA" id="ARBA00008779"/>
    </source>
</evidence>
<dbReference type="EMBL" id="CP036298">
    <property type="protein sequence ID" value="QDV23260.1"/>
    <property type="molecule type" value="Genomic_DNA"/>
</dbReference>
<dbReference type="RefSeq" id="WP_231691101.1">
    <property type="nucleotide sequence ID" value="NZ_CP036298.1"/>
</dbReference>
<keyword evidence="3 7" id="KW-0378">Hydrolase</keyword>
<reference evidence="7 8" key="1">
    <citation type="submission" date="2019-02" db="EMBL/GenBank/DDBJ databases">
        <title>Deep-cultivation of Planctomycetes and their phenomic and genomic characterization uncovers novel biology.</title>
        <authorList>
            <person name="Wiegand S."/>
            <person name="Jogler M."/>
            <person name="Boedeker C."/>
            <person name="Pinto D."/>
            <person name="Vollmers J."/>
            <person name="Rivas-Marin E."/>
            <person name="Kohn T."/>
            <person name="Peeters S.H."/>
            <person name="Heuer A."/>
            <person name="Rast P."/>
            <person name="Oberbeckmann S."/>
            <person name="Bunk B."/>
            <person name="Jeske O."/>
            <person name="Meyerdierks A."/>
            <person name="Storesund J.E."/>
            <person name="Kallscheuer N."/>
            <person name="Luecker S."/>
            <person name="Lage O.M."/>
            <person name="Pohl T."/>
            <person name="Merkel B.J."/>
            <person name="Hornburger P."/>
            <person name="Mueller R.-W."/>
            <person name="Bruemmer F."/>
            <person name="Labrenz M."/>
            <person name="Spormann A.M."/>
            <person name="Op den Camp H."/>
            <person name="Overmann J."/>
            <person name="Amann R."/>
            <person name="Jetten M.S.M."/>
            <person name="Mascher T."/>
            <person name="Medema M.H."/>
            <person name="Devos D.P."/>
            <person name="Kaster A.-K."/>
            <person name="Ovreas L."/>
            <person name="Rohde M."/>
            <person name="Galperin M.Y."/>
            <person name="Jogler C."/>
        </authorList>
    </citation>
    <scope>NUCLEOTIDE SEQUENCE [LARGE SCALE GENOMIC DNA]</scope>
    <source>
        <strain evidence="7 8">Q31a</strain>
    </source>
</reference>
<dbReference type="GO" id="GO:0046872">
    <property type="term" value="F:metal ion binding"/>
    <property type="evidence" value="ECO:0007669"/>
    <property type="project" value="UniProtKB-KW"/>
</dbReference>
<dbReference type="InterPro" id="IPR000917">
    <property type="entry name" value="Sulfatase_N"/>
</dbReference>
<protein>
    <submittedName>
        <fullName evidence="7">Choline-sulfatase</fullName>
        <ecNumber evidence="7">3.1.6.6</ecNumber>
    </submittedName>
</protein>
<dbReference type="Proteomes" id="UP000318017">
    <property type="component" value="Chromosome"/>
</dbReference>
<dbReference type="GO" id="GO:0004065">
    <property type="term" value="F:arylsulfatase activity"/>
    <property type="evidence" value="ECO:0007669"/>
    <property type="project" value="TreeGrafter"/>
</dbReference>
<dbReference type="PROSITE" id="PS00149">
    <property type="entry name" value="SULFATASE_2"/>
    <property type="match status" value="1"/>
</dbReference>
<evidence type="ECO:0000259" key="6">
    <source>
        <dbReference type="Pfam" id="PF00884"/>
    </source>
</evidence>